<dbReference type="NCBIfam" id="NF008737">
    <property type="entry name" value="PRK11767.1"/>
    <property type="match status" value="1"/>
</dbReference>
<dbReference type="PANTHER" id="PTHR30029">
    <property type="entry name" value="STAGE V SPORULATION PROTEIN R"/>
    <property type="match status" value="1"/>
</dbReference>
<feature type="domain" description="SpoVR protein-like N-terminal" evidence="1">
    <location>
        <begin position="10"/>
        <end position="428"/>
    </location>
</feature>
<evidence type="ECO:0000259" key="1">
    <source>
        <dbReference type="Pfam" id="PF04293"/>
    </source>
</evidence>
<dbReference type="Pfam" id="PF24755">
    <property type="entry name" value="SpoVR_C"/>
    <property type="match status" value="1"/>
</dbReference>
<dbReference type="Pfam" id="PF04293">
    <property type="entry name" value="SpoVR"/>
    <property type="match status" value="1"/>
</dbReference>
<proteinExistence type="predicted"/>
<keyword evidence="4" id="KW-1185">Reference proteome</keyword>
<dbReference type="eggNOG" id="COG2719">
    <property type="taxonomic scope" value="Bacteria"/>
</dbReference>
<organism evidence="3 4">
    <name type="scientific">Cellvibrio japonicus (strain Ueda107)</name>
    <name type="common">Pseudomonas fluorescens subsp. cellulosa</name>
    <dbReference type="NCBI Taxonomy" id="498211"/>
    <lineage>
        <taxon>Bacteria</taxon>
        <taxon>Pseudomonadati</taxon>
        <taxon>Pseudomonadota</taxon>
        <taxon>Gammaproteobacteria</taxon>
        <taxon>Cellvibrionales</taxon>
        <taxon>Cellvibrionaceae</taxon>
        <taxon>Cellvibrio</taxon>
    </lineage>
</organism>
<dbReference type="RefSeq" id="WP_012488158.1">
    <property type="nucleotide sequence ID" value="NC_010995.1"/>
</dbReference>
<dbReference type="KEGG" id="cja:CJA_2562"/>
<evidence type="ECO:0000313" key="3">
    <source>
        <dbReference type="EMBL" id="ACE83492.1"/>
    </source>
</evidence>
<protein>
    <submittedName>
        <fullName evidence="3">SpoVR like family protein</fullName>
        <ecNumber evidence="3">1.9.3.1</ecNumber>
    </submittedName>
</protein>
<gene>
    <name evidence="3" type="ordered locus">CJA_2562</name>
</gene>
<dbReference type="InterPro" id="IPR057008">
    <property type="entry name" value="SpoVR-like_C"/>
</dbReference>
<dbReference type="InterPro" id="IPR056174">
    <property type="entry name" value="SpoVR_N"/>
</dbReference>
<dbReference type="Proteomes" id="UP000001036">
    <property type="component" value="Chromosome"/>
</dbReference>
<name>B3PL48_CELJU</name>
<dbReference type="InterPro" id="IPR057270">
    <property type="entry name" value="Ycgb-like"/>
</dbReference>
<dbReference type="AlphaFoldDB" id="B3PL48"/>
<dbReference type="InterPro" id="IPR007390">
    <property type="entry name" value="Spore_V_R"/>
</dbReference>
<dbReference type="PANTHER" id="PTHR30029:SF2">
    <property type="entry name" value="STAGE V SPORULATION PROTEIN R"/>
    <property type="match status" value="1"/>
</dbReference>
<reference evidence="3 4" key="1">
    <citation type="journal article" date="2008" name="J. Bacteriol.">
        <title>Insights into plant cell wall degradation from the genome sequence of the soil bacterium Cellvibrio japonicus.</title>
        <authorList>
            <person name="Deboy R.T."/>
            <person name="Mongodin E.F."/>
            <person name="Fouts D.E."/>
            <person name="Tailford L.E."/>
            <person name="Khouri H."/>
            <person name="Emerson J.B."/>
            <person name="Mohamoud Y."/>
            <person name="Watkins K."/>
            <person name="Henrissat B."/>
            <person name="Gilbert H.J."/>
            <person name="Nelson K.E."/>
        </authorList>
    </citation>
    <scope>NUCLEOTIDE SEQUENCE [LARGE SCALE GENOMIC DNA]</scope>
    <source>
        <strain evidence="3 4">Ueda107</strain>
    </source>
</reference>
<dbReference type="EC" id="1.9.3.1" evidence="3"/>
<sequence>MKKPLFTSSEWNFELIQDCDQILGEIAAEYGLNTYPNQIEIISSEQMMDAYAAVGMPIGYSHWSYGKHFLSTEHSYKRGQMGLAYEIVINSNPCIAYLMEENTMAMQALVIAHACYGHNSFFKGNYLFRTWTDASSIIDYLVFAKNYISKCEERYGIAQVEDVLDSCHALMNYGVDRYKRPYPISAQEEEHRQQEREAYLQKQVNDLWRTIPRAAAEDIVKQQPRFPVEPQENVLYFLEKNAPLLESWQREVIRIVRKIAQYFYPQRQTQVMNEGWACFWHYTLLNELYDRGYVTDGFMFEFLQSHTSVVAQPAYDNPYYSGINPYALGFAIFMDIRRICENPTAEDREWFPEMAGGDWNKTVHFAMQNFKDESFILQFLSPKVMRDLKLFSIVDDDQQEKIQVNAIHNEMGFRRLREALAGQYNLGNREPNLQIVNVNVRGDRSLTLHHTMHNRKPLGKSTDEVLKHLHRLWGFDVHLHSVDGHNIKESYHCPPQLPA</sequence>
<evidence type="ECO:0000313" key="4">
    <source>
        <dbReference type="Proteomes" id="UP000001036"/>
    </source>
</evidence>
<evidence type="ECO:0000259" key="2">
    <source>
        <dbReference type="Pfam" id="PF24755"/>
    </source>
</evidence>
<dbReference type="EMBL" id="CP000934">
    <property type="protein sequence ID" value="ACE83492.1"/>
    <property type="molecule type" value="Genomic_DNA"/>
</dbReference>
<accession>B3PL48</accession>
<dbReference type="OrthoDB" id="9784270at2"/>
<dbReference type="STRING" id="498211.CJA_2562"/>
<keyword evidence="3" id="KW-0560">Oxidoreductase</keyword>
<dbReference type="HOGENOM" id="CLU_010179_3_0_6"/>
<dbReference type="GO" id="GO:0016491">
    <property type="term" value="F:oxidoreductase activity"/>
    <property type="evidence" value="ECO:0007669"/>
    <property type="project" value="UniProtKB-KW"/>
</dbReference>
<feature type="domain" description="SpoVR-like C-terminal" evidence="2">
    <location>
        <begin position="431"/>
        <end position="483"/>
    </location>
</feature>